<gene>
    <name evidence="5" type="ORF">ACFP58_05625</name>
</gene>
<dbReference type="RefSeq" id="WP_201561888.1">
    <property type="nucleotide sequence ID" value="NZ_CAJGZK010000005.1"/>
</dbReference>
<reference evidence="6" key="1">
    <citation type="journal article" date="2019" name="Int. J. Syst. Evol. Microbiol.">
        <title>The Global Catalogue of Microorganisms (GCM) 10K type strain sequencing project: providing services to taxonomists for standard genome sequencing and annotation.</title>
        <authorList>
            <consortium name="The Broad Institute Genomics Platform"/>
            <consortium name="The Broad Institute Genome Sequencing Center for Infectious Disease"/>
            <person name="Wu L."/>
            <person name="Ma J."/>
        </authorList>
    </citation>
    <scope>NUCLEOTIDE SEQUENCE [LARGE SCALE GENOMIC DNA]</scope>
    <source>
        <strain evidence="6">CCM 2050</strain>
    </source>
</reference>
<dbReference type="InterPro" id="IPR017871">
    <property type="entry name" value="ABC_transporter-like_CS"/>
</dbReference>
<evidence type="ECO:0000256" key="2">
    <source>
        <dbReference type="ARBA" id="ARBA00022741"/>
    </source>
</evidence>
<evidence type="ECO:0000313" key="6">
    <source>
        <dbReference type="Proteomes" id="UP001596264"/>
    </source>
</evidence>
<comment type="caution">
    <text evidence="5">The sequence shown here is derived from an EMBL/GenBank/DDBJ whole genome shotgun (WGS) entry which is preliminary data.</text>
</comment>
<dbReference type="GO" id="GO:0005524">
    <property type="term" value="F:ATP binding"/>
    <property type="evidence" value="ECO:0007669"/>
    <property type="project" value="UniProtKB-KW"/>
</dbReference>
<keyword evidence="3 5" id="KW-0067">ATP-binding</keyword>
<keyword evidence="6" id="KW-1185">Reference proteome</keyword>
<keyword evidence="2" id="KW-0547">Nucleotide-binding</keyword>
<dbReference type="Proteomes" id="UP001596264">
    <property type="component" value="Unassembled WGS sequence"/>
</dbReference>
<sequence length="320" mass="35794">MSEVPALSIKNLSKTYGNGFSALKDVSLTVPQGGFFALLGPNGAGKSTMIGIISSLFQPTNGSVHIFGVDLLANPSVAKQYLGVVPQEFNFNMFEKVEDILITQAGYFGISAKEAKPRAERLLKALGLWDKRDSKSRELSGGMKRRLMIARALIHKPKLLILDEPTAGVDIELRRSMWEFMQQINIEENTTIILTTHYLEEAEQLCKRIAILDHGEIRINTEMKDLLAQLSVETFVLDLTQPLTQPLVIDKVTEIVQPDQLTVEVTLSEGETLNCVFEQLTKLDIEVSSMRNKSNRLEELFMRLVDKNIQNEDSMKEAGL</sequence>
<dbReference type="Gene3D" id="3.40.50.300">
    <property type="entry name" value="P-loop containing nucleotide triphosphate hydrolases"/>
    <property type="match status" value="1"/>
</dbReference>
<feature type="domain" description="ABC transporter" evidence="4">
    <location>
        <begin position="7"/>
        <end position="239"/>
    </location>
</feature>
<name>A0ABW1W593_9GAMM</name>
<dbReference type="InterPro" id="IPR003593">
    <property type="entry name" value="AAA+_ATPase"/>
</dbReference>
<dbReference type="InterPro" id="IPR050763">
    <property type="entry name" value="ABC_transporter_ATP-binding"/>
</dbReference>
<evidence type="ECO:0000256" key="1">
    <source>
        <dbReference type="ARBA" id="ARBA00022448"/>
    </source>
</evidence>
<dbReference type="SUPFAM" id="SSF52540">
    <property type="entry name" value="P-loop containing nucleoside triphosphate hydrolases"/>
    <property type="match status" value="1"/>
</dbReference>
<dbReference type="InterPro" id="IPR027417">
    <property type="entry name" value="P-loop_NTPase"/>
</dbReference>
<dbReference type="PROSITE" id="PS50893">
    <property type="entry name" value="ABC_TRANSPORTER_2"/>
    <property type="match status" value="1"/>
</dbReference>
<evidence type="ECO:0000256" key="3">
    <source>
        <dbReference type="ARBA" id="ARBA00022840"/>
    </source>
</evidence>
<dbReference type="EMBL" id="JBHSTZ010000015">
    <property type="protein sequence ID" value="MFC6380947.1"/>
    <property type="molecule type" value="Genomic_DNA"/>
</dbReference>
<evidence type="ECO:0000313" key="5">
    <source>
        <dbReference type="EMBL" id="MFC6380947.1"/>
    </source>
</evidence>
<keyword evidence="1" id="KW-0813">Transport</keyword>
<protein>
    <submittedName>
        <fullName evidence="5">ABC transporter ATP-binding protein</fullName>
    </submittedName>
</protein>
<organism evidence="5 6">
    <name type="scientific">Psychrobacter glacincola</name>
    <dbReference type="NCBI Taxonomy" id="56810"/>
    <lineage>
        <taxon>Bacteria</taxon>
        <taxon>Pseudomonadati</taxon>
        <taxon>Pseudomonadota</taxon>
        <taxon>Gammaproteobacteria</taxon>
        <taxon>Moraxellales</taxon>
        <taxon>Moraxellaceae</taxon>
        <taxon>Psychrobacter</taxon>
    </lineage>
</organism>
<evidence type="ECO:0000259" key="4">
    <source>
        <dbReference type="PROSITE" id="PS50893"/>
    </source>
</evidence>
<dbReference type="Pfam" id="PF00005">
    <property type="entry name" value="ABC_tran"/>
    <property type="match status" value="1"/>
</dbReference>
<dbReference type="PANTHER" id="PTHR42711:SF15">
    <property type="entry name" value="ABC-TYPE MULTIDRUG TRANSPORT SYSTEM, ATPASE COMPONENT"/>
    <property type="match status" value="1"/>
</dbReference>
<dbReference type="SMART" id="SM00382">
    <property type="entry name" value="AAA"/>
    <property type="match status" value="1"/>
</dbReference>
<proteinExistence type="predicted"/>
<accession>A0ABW1W593</accession>
<dbReference type="PANTHER" id="PTHR42711">
    <property type="entry name" value="ABC TRANSPORTER ATP-BINDING PROTEIN"/>
    <property type="match status" value="1"/>
</dbReference>
<dbReference type="PROSITE" id="PS00211">
    <property type="entry name" value="ABC_TRANSPORTER_1"/>
    <property type="match status" value="1"/>
</dbReference>
<dbReference type="InterPro" id="IPR003439">
    <property type="entry name" value="ABC_transporter-like_ATP-bd"/>
</dbReference>